<dbReference type="InterPro" id="IPR045584">
    <property type="entry name" value="Pilin-like"/>
</dbReference>
<gene>
    <name evidence="15" type="ORF">CSA09_00550</name>
</gene>
<protein>
    <recommendedName>
        <fullName evidence="10">Type II secretion system protein K</fullName>
    </recommendedName>
</protein>
<dbReference type="Pfam" id="PF03934">
    <property type="entry name" value="T2SSK"/>
    <property type="match status" value="1"/>
</dbReference>
<evidence type="ECO:0000256" key="4">
    <source>
        <dbReference type="ARBA" id="ARBA00022475"/>
    </source>
</evidence>
<evidence type="ECO:0000313" key="15">
    <source>
        <dbReference type="EMBL" id="PIE83403.1"/>
    </source>
</evidence>
<dbReference type="NCBIfam" id="NF037980">
    <property type="entry name" value="T2SS_GspK"/>
    <property type="match status" value="1"/>
</dbReference>
<dbReference type="PIRSF" id="PIRSF002786">
    <property type="entry name" value="XcpX"/>
    <property type="match status" value="1"/>
</dbReference>
<evidence type="ECO:0000256" key="1">
    <source>
        <dbReference type="ARBA" id="ARBA00004533"/>
    </source>
</evidence>
<evidence type="ECO:0000259" key="13">
    <source>
        <dbReference type="Pfam" id="PF03934"/>
    </source>
</evidence>
<dbReference type="Proteomes" id="UP000229278">
    <property type="component" value="Unassembled WGS sequence"/>
</dbReference>
<dbReference type="InterPro" id="IPR038072">
    <property type="entry name" value="GspK_central_sf"/>
</dbReference>
<evidence type="ECO:0000259" key="14">
    <source>
        <dbReference type="Pfam" id="PF21687"/>
    </source>
</evidence>
<keyword evidence="7" id="KW-0653">Protein transport</keyword>
<feature type="compositionally biased region" description="Basic and acidic residues" evidence="11">
    <location>
        <begin position="131"/>
        <end position="143"/>
    </location>
</feature>
<dbReference type="Pfam" id="PF21687">
    <property type="entry name" value="T2SSK_1st"/>
    <property type="match status" value="1"/>
</dbReference>
<dbReference type="Gene3D" id="1.10.40.60">
    <property type="entry name" value="EpsJ-like"/>
    <property type="match status" value="2"/>
</dbReference>
<name>A0A2G6PFR3_9GAMM</name>
<evidence type="ECO:0000256" key="5">
    <source>
        <dbReference type="ARBA" id="ARBA00022519"/>
    </source>
</evidence>
<comment type="similarity">
    <text evidence="2 10">Belongs to the GSP K family.</text>
</comment>
<keyword evidence="3 10" id="KW-0813">Transport</keyword>
<keyword evidence="9 10" id="KW-0472">Membrane</keyword>
<evidence type="ECO:0000256" key="8">
    <source>
        <dbReference type="ARBA" id="ARBA00022989"/>
    </source>
</evidence>
<accession>A0A2G6PFR3</accession>
<evidence type="ECO:0000256" key="6">
    <source>
        <dbReference type="ARBA" id="ARBA00022692"/>
    </source>
</evidence>
<evidence type="ECO:0000256" key="3">
    <source>
        <dbReference type="ARBA" id="ARBA00022448"/>
    </source>
</evidence>
<evidence type="ECO:0000256" key="12">
    <source>
        <dbReference type="SAM" id="Phobius"/>
    </source>
</evidence>
<keyword evidence="5 10" id="KW-0997">Cell inner membrane</keyword>
<evidence type="ECO:0000256" key="7">
    <source>
        <dbReference type="ARBA" id="ARBA00022927"/>
    </source>
</evidence>
<proteinExistence type="inferred from homology"/>
<dbReference type="SUPFAM" id="SSF54523">
    <property type="entry name" value="Pili subunits"/>
    <property type="match status" value="1"/>
</dbReference>
<dbReference type="PANTHER" id="PTHR38831">
    <property type="entry name" value="TYPE II SECRETION SYSTEM PROTEIN K"/>
    <property type="match status" value="1"/>
</dbReference>
<evidence type="ECO:0000256" key="11">
    <source>
        <dbReference type="SAM" id="MobiDB-lite"/>
    </source>
</evidence>
<keyword evidence="6 12" id="KW-0812">Transmembrane</keyword>
<dbReference type="InterPro" id="IPR049179">
    <property type="entry name" value="T2SSK_SAM-like_2nd"/>
</dbReference>
<comment type="subcellular location">
    <subcellularLocation>
        <location evidence="1 10">Cell inner membrane</location>
    </subcellularLocation>
</comment>
<dbReference type="GO" id="GO:0009306">
    <property type="term" value="P:protein secretion"/>
    <property type="evidence" value="ECO:0007669"/>
    <property type="project" value="InterPro"/>
</dbReference>
<dbReference type="GO" id="GO:0005886">
    <property type="term" value="C:plasma membrane"/>
    <property type="evidence" value="ECO:0007669"/>
    <property type="project" value="UniProtKB-SubCell"/>
</dbReference>
<evidence type="ECO:0000256" key="2">
    <source>
        <dbReference type="ARBA" id="ARBA00007246"/>
    </source>
</evidence>
<feature type="transmembrane region" description="Helical" evidence="12">
    <location>
        <begin position="20"/>
        <end position="41"/>
    </location>
</feature>
<dbReference type="PANTHER" id="PTHR38831:SF1">
    <property type="entry name" value="TYPE II SECRETION SYSTEM PROTEIN K-RELATED"/>
    <property type="match status" value="1"/>
</dbReference>
<sequence>MKLPACCFYPTEQQRHDQTGVALITVLLIVFLASITATHLATLQHIAIRRSTVLQHQQQARLFTLGAEQWASLMLLRDRQQNNTDHPNEEWASPAWSLPLEEGTINLRIRDLQGCFNLNNLWQPAAGNKPDQPDPRQNPDKQQKNAVNESAQPATEQNTAPNNTDSPTDKKAHLNQAQLLFLQRLLNKLELKPELAQAIADWIDPDADTRFPDGAEDSDYSLQDPAYLAANRPFLSISELRLVKGVDQNTYNTLAPLVCALPSGTALNINTAPAPVLAALDDGLTTLKIEQILANRPEEGYKNVDELLNAAQITVEAPVKALLGTNSQYFLLRTEAQVGNGRAILYSVLFRDNNGVRILRRSFGNQD</sequence>
<dbReference type="SUPFAM" id="SSF158544">
    <property type="entry name" value="GspK insert domain-like"/>
    <property type="match status" value="2"/>
</dbReference>
<organism evidence="15 16">
    <name type="scientific">Candidatus Contendibacter odensensis</name>
    <dbReference type="NCBI Taxonomy" id="1400860"/>
    <lineage>
        <taxon>Bacteria</taxon>
        <taxon>Pseudomonadati</taxon>
        <taxon>Pseudomonadota</taxon>
        <taxon>Gammaproteobacteria</taxon>
        <taxon>Candidatus Competibacteraceae</taxon>
        <taxon>Candidatus Contendibacter</taxon>
    </lineage>
</organism>
<reference evidence="15 16" key="1">
    <citation type="submission" date="2017-10" db="EMBL/GenBank/DDBJ databases">
        <title>Novel microbial diversity and functional potential in the marine mammal oral microbiome.</title>
        <authorList>
            <person name="Dudek N.K."/>
            <person name="Sun C.L."/>
            <person name="Burstein D."/>
            <person name="Kantor R.S."/>
            <person name="Aliaga Goltsman D.S."/>
            <person name="Bik E.M."/>
            <person name="Thomas B.C."/>
            <person name="Banfield J.F."/>
            <person name="Relman D.A."/>
        </authorList>
    </citation>
    <scope>NUCLEOTIDE SEQUENCE [LARGE SCALE GENOMIC DNA]</scope>
    <source>
        <strain evidence="15">DOLJORAL78_50_517</strain>
    </source>
</reference>
<dbReference type="AlphaFoldDB" id="A0A2G6PFR3"/>
<keyword evidence="4 10" id="KW-1003">Cell membrane</keyword>
<feature type="region of interest" description="Disordered" evidence="11">
    <location>
        <begin position="123"/>
        <end position="170"/>
    </location>
</feature>
<keyword evidence="8 12" id="KW-1133">Transmembrane helix</keyword>
<dbReference type="InterPro" id="IPR005628">
    <property type="entry name" value="GspK"/>
</dbReference>
<dbReference type="EMBL" id="PDTV01000004">
    <property type="protein sequence ID" value="PIE83403.1"/>
    <property type="molecule type" value="Genomic_DNA"/>
</dbReference>
<evidence type="ECO:0000313" key="16">
    <source>
        <dbReference type="Proteomes" id="UP000229278"/>
    </source>
</evidence>
<dbReference type="InterPro" id="IPR049031">
    <property type="entry name" value="T2SSK_SAM-like_1st"/>
</dbReference>
<dbReference type="Gene3D" id="3.30.1300.30">
    <property type="entry name" value="GSPII I/J protein-like"/>
    <property type="match status" value="1"/>
</dbReference>
<comment type="caution">
    <text evidence="15">The sequence shown here is derived from an EMBL/GenBank/DDBJ whole genome shotgun (WGS) entry which is preliminary data.</text>
</comment>
<feature type="domain" description="T2SS protein K second SAM-like" evidence="13">
    <location>
        <begin position="267"/>
        <end position="314"/>
    </location>
</feature>
<evidence type="ECO:0000256" key="10">
    <source>
        <dbReference type="PIRNR" id="PIRNR002786"/>
    </source>
</evidence>
<feature type="domain" description="T2SS protein K first SAM-like" evidence="14">
    <location>
        <begin position="114"/>
        <end position="262"/>
    </location>
</feature>
<evidence type="ECO:0000256" key="9">
    <source>
        <dbReference type="ARBA" id="ARBA00023136"/>
    </source>
</evidence>
<feature type="compositionally biased region" description="Polar residues" evidence="11">
    <location>
        <begin position="144"/>
        <end position="166"/>
    </location>
</feature>